<reference evidence="1 2" key="1">
    <citation type="journal article" date="2020" name="Phytopathology">
        <title>Genome Sequence Resources of Colletotrichum truncatum, C. plurivorum, C. musicola, and C. sojae: Four Species Pathogenic to Soybean (Glycine max).</title>
        <authorList>
            <person name="Rogerio F."/>
            <person name="Boufleur T.R."/>
            <person name="Ciampi-Guillardi M."/>
            <person name="Sukno S.A."/>
            <person name="Thon M.R."/>
            <person name="Massola Junior N.S."/>
            <person name="Baroncelli R."/>
        </authorList>
    </citation>
    <scope>NUCLEOTIDE SEQUENCE [LARGE SCALE GENOMIC DNA]</scope>
    <source>
        <strain evidence="1 2">CMES1059</strain>
    </source>
</reference>
<proteinExistence type="predicted"/>
<evidence type="ECO:0000313" key="1">
    <source>
        <dbReference type="EMBL" id="KAL0929499.1"/>
    </source>
</evidence>
<accession>A0ACC3YCB3</accession>
<comment type="caution">
    <text evidence="1">The sequence shown here is derived from an EMBL/GenBank/DDBJ whole genome shotgun (WGS) entry which is preliminary data.</text>
</comment>
<protein>
    <submittedName>
        <fullName evidence="1">Uncharacterized protein</fullName>
    </submittedName>
</protein>
<organism evidence="1 2">
    <name type="scientific">Colletotrichum truncatum</name>
    <name type="common">Anthracnose fungus</name>
    <name type="synonym">Colletotrichum capsici</name>
    <dbReference type="NCBI Taxonomy" id="5467"/>
    <lineage>
        <taxon>Eukaryota</taxon>
        <taxon>Fungi</taxon>
        <taxon>Dikarya</taxon>
        <taxon>Ascomycota</taxon>
        <taxon>Pezizomycotina</taxon>
        <taxon>Sordariomycetes</taxon>
        <taxon>Hypocreomycetidae</taxon>
        <taxon>Glomerellales</taxon>
        <taxon>Glomerellaceae</taxon>
        <taxon>Colletotrichum</taxon>
        <taxon>Colletotrichum truncatum species complex</taxon>
    </lineage>
</organism>
<dbReference type="Proteomes" id="UP000805649">
    <property type="component" value="Unassembled WGS sequence"/>
</dbReference>
<gene>
    <name evidence="1" type="ORF">CTRU02_215665</name>
</gene>
<name>A0ACC3YCB3_COLTU</name>
<keyword evidence="2" id="KW-1185">Reference proteome</keyword>
<dbReference type="EMBL" id="VUJX02000017">
    <property type="protein sequence ID" value="KAL0929499.1"/>
    <property type="molecule type" value="Genomic_DNA"/>
</dbReference>
<sequence length="183" mass="21587">MLLNSSYKKSHLCLNCNVSLPFTACLSSYNWRLLRTIRHTLWIRSRLETFTMRKQPGDQNKNENGTSATEWEMERIQRHCVVDDTIYYHVIWKPTWESEDRLQHMLPSIIAWNNCHGYPETRRKLVNQLDHTLENWSGEVIGRKNVDGLAHYKIQWDTTIEPEANLENATGLVKGYWNKTPEA</sequence>
<evidence type="ECO:0000313" key="2">
    <source>
        <dbReference type="Proteomes" id="UP000805649"/>
    </source>
</evidence>